<keyword evidence="2" id="KW-1133">Transmembrane helix</keyword>
<feature type="compositionally biased region" description="Polar residues" evidence="1">
    <location>
        <begin position="401"/>
        <end position="411"/>
    </location>
</feature>
<dbReference type="AlphaFoldDB" id="A0A0F7TIQ1"/>
<feature type="compositionally biased region" description="Polar residues" evidence="1">
    <location>
        <begin position="428"/>
        <end position="439"/>
    </location>
</feature>
<evidence type="ECO:0000313" key="4">
    <source>
        <dbReference type="EMBL" id="CEJ56583.1"/>
    </source>
</evidence>
<evidence type="ECO:0000256" key="1">
    <source>
        <dbReference type="SAM" id="MobiDB-lite"/>
    </source>
</evidence>
<evidence type="ECO:0000313" key="5">
    <source>
        <dbReference type="Proteomes" id="UP000042958"/>
    </source>
</evidence>
<feature type="transmembrane region" description="Helical" evidence="2">
    <location>
        <begin position="254"/>
        <end position="280"/>
    </location>
</feature>
<keyword evidence="3" id="KW-0732">Signal</keyword>
<dbReference type="OrthoDB" id="3795566at2759"/>
<keyword evidence="2" id="KW-0812">Transmembrane</keyword>
<keyword evidence="5" id="KW-1185">Reference proteome</keyword>
<protein>
    <submittedName>
        <fullName evidence="4">Uncharacterized protein</fullName>
    </submittedName>
</protein>
<dbReference type="Proteomes" id="UP000042958">
    <property type="component" value="Unassembled WGS sequence"/>
</dbReference>
<feature type="region of interest" description="Disordered" evidence="1">
    <location>
        <begin position="358"/>
        <end position="448"/>
    </location>
</feature>
<feature type="chain" id="PRO_5002522347" evidence="3">
    <location>
        <begin position="25"/>
        <end position="448"/>
    </location>
</feature>
<sequence>MRMRLFSGTELGLLVSLLFAGANASPWIGTQYVEILETTVLDGFTASYLTEKPIVETSIIPISPTGTNPSVVSTFTTIEGYSSDVTAINLVVAPTAGVAITSNTFYQYYVEVAYTAPASCSYTTSATITTAIPVNMPYDAERLVRPTTVVTSTQTYQYITNQFTYTQAMLNPSDIPSSVLASVSSLYKPSRFTSCVHNYYSGGSSGSGSSSGGSSSSGSYAGCDKFTWYIGGSAFSGGYCCSNGCHYTWGISPVGLFLAIFFSWFGLFLILGLFESWFIFRRAMLGQKVRRGLPYAFAFLCPILSCFLLFTVKRYDPKTPDQQTWLAGRWKSMSGGAKVGLWLKKFFSRRDPAAEVLGFTGSVPPPQTQAQYPQGPYYPPTGSPPPGAPGVPPMAAYPPSEQSYPSRQEYSTPPVHVMPQTDRATELNAESQPKTVSVNETERSHELH</sequence>
<feature type="transmembrane region" description="Helical" evidence="2">
    <location>
        <begin position="292"/>
        <end position="312"/>
    </location>
</feature>
<dbReference type="STRING" id="104259.A0A0F7TIQ1"/>
<accession>A0A0F7TIQ1</accession>
<feature type="signal peptide" evidence="3">
    <location>
        <begin position="1"/>
        <end position="24"/>
    </location>
</feature>
<evidence type="ECO:0000256" key="2">
    <source>
        <dbReference type="SAM" id="Phobius"/>
    </source>
</evidence>
<dbReference type="EMBL" id="CDHK01000002">
    <property type="protein sequence ID" value="CEJ56583.1"/>
    <property type="molecule type" value="Genomic_DNA"/>
</dbReference>
<organism evidence="4 5">
    <name type="scientific">Penicillium brasilianum</name>
    <dbReference type="NCBI Taxonomy" id="104259"/>
    <lineage>
        <taxon>Eukaryota</taxon>
        <taxon>Fungi</taxon>
        <taxon>Dikarya</taxon>
        <taxon>Ascomycota</taxon>
        <taxon>Pezizomycotina</taxon>
        <taxon>Eurotiomycetes</taxon>
        <taxon>Eurotiomycetidae</taxon>
        <taxon>Eurotiales</taxon>
        <taxon>Aspergillaceae</taxon>
        <taxon>Penicillium</taxon>
    </lineage>
</organism>
<feature type="compositionally biased region" description="Pro residues" evidence="1">
    <location>
        <begin position="376"/>
        <end position="396"/>
    </location>
</feature>
<gene>
    <name evidence="4" type="ORF">PMG11_02785</name>
</gene>
<name>A0A0F7TIQ1_PENBI</name>
<keyword evidence="2" id="KW-0472">Membrane</keyword>
<evidence type="ECO:0000256" key="3">
    <source>
        <dbReference type="SAM" id="SignalP"/>
    </source>
</evidence>
<reference evidence="5" key="1">
    <citation type="journal article" date="2015" name="Genome Announc.">
        <title>Draft genome sequence of the fungus Penicillium brasilianum MG11.</title>
        <authorList>
            <person name="Horn F."/>
            <person name="Linde J."/>
            <person name="Mattern D.J."/>
            <person name="Walther G."/>
            <person name="Guthke R."/>
            <person name="Brakhage A.A."/>
            <person name="Valiante V."/>
        </authorList>
    </citation>
    <scope>NUCLEOTIDE SEQUENCE [LARGE SCALE GENOMIC DNA]</scope>
    <source>
        <strain evidence="5">MG11</strain>
    </source>
</reference>
<proteinExistence type="predicted"/>